<protein>
    <submittedName>
        <fullName evidence="1">Uncharacterized protein</fullName>
    </submittedName>
</protein>
<organism evidence="1 2">
    <name type="scientific">Prorocentrum cordatum</name>
    <dbReference type="NCBI Taxonomy" id="2364126"/>
    <lineage>
        <taxon>Eukaryota</taxon>
        <taxon>Sar</taxon>
        <taxon>Alveolata</taxon>
        <taxon>Dinophyceae</taxon>
        <taxon>Prorocentrales</taxon>
        <taxon>Prorocentraceae</taxon>
        <taxon>Prorocentrum</taxon>
    </lineage>
</organism>
<evidence type="ECO:0000313" key="1">
    <source>
        <dbReference type="EMBL" id="CAK0841546.1"/>
    </source>
</evidence>
<reference evidence="1" key="1">
    <citation type="submission" date="2023-10" db="EMBL/GenBank/DDBJ databases">
        <authorList>
            <person name="Chen Y."/>
            <person name="Shah S."/>
            <person name="Dougan E. K."/>
            <person name="Thang M."/>
            <person name="Chan C."/>
        </authorList>
    </citation>
    <scope>NUCLEOTIDE SEQUENCE [LARGE SCALE GENOMIC DNA]</scope>
</reference>
<proteinExistence type="predicted"/>
<dbReference type="Proteomes" id="UP001189429">
    <property type="component" value="Unassembled WGS sequence"/>
</dbReference>
<feature type="non-terminal residue" evidence="1">
    <location>
        <position position="204"/>
    </location>
</feature>
<evidence type="ECO:0000313" key="2">
    <source>
        <dbReference type="Proteomes" id="UP001189429"/>
    </source>
</evidence>
<dbReference type="EMBL" id="CAUYUJ010014463">
    <property type="protein sequence ID" value="CAK0841546.1"/>
    <property type="molecule type" value="Genomic_DNA"/>
</dbReference>
<keyword evidence="2" id="KW-1185">Reference proteome</keyword>
<comment type="caution">
    <text evidence="1">The sequence shown here is derived from an EMBL/GenBank/DDBJ whole genome shotgun (WGS) entry which is preliminary data.</text>
</comment>
<gene>
    <name evidence="1" type="ORF">PCOR1329_LOCUS36718</name>
</gene>
<sequence>MADRVKEFAQHRSLVDDMVHEVVADCWRGTALFYDVRRAPAKDTSGAIEHQENGNAAQTQRTVMSQEGFEQVCKDIVNAVWNVQKQQILALAMCQHGFHKFDASARQCIAMQNYLSRAMLNHLSRNTIFNSGEQYGKRGHIAMLENVRKWLQPGKARELTDGGEPPYSQLYARRAVRVDFEACATRKTLWGRAHAKCHMARQIG</sequence>
<name>A0ABN9T903_9DINO</name>
<accession>A0ABN9T903</accession>